<dbReference type="Gene3D" id="3.20.20.100">
    <property type="entry name" value="NADP-dependent oxidoreductase domain"/>
    <property type="match status" value="1"/>
</dbReference>
<dbReference type="OrthoDB" id="9768793at2"/>
<feature type="domain" description="NADP-dependent oxidoreductase" evidence="5">
    <location>
        <begin position="19"/>
        <end position="294"/>
    </location>
</feature>
<dbReference type="RefSeq" id="WP_142893262.1">
    <property type="nucleotide sequence ID" value="NZ_ML660163.1"/>
</dbReference>
<name>A0A545UEW4_9GAMM</name>
<dbReference type="SUPFAM" id="SSF51430">
    <property type="entry name" value="NAD(P)-linked oxidoreductase"/>
    <property type="match status" value="1"/>
</dbReference>
<keyword evidence="4" id="KW-0175">Coiled coil</keyword>
<evidence type="ECO:0000256" key="2">
    <source>
        <dbReference type="ARBA" id="ARBA00023002"/>
    </source>
</evidence>
<sequence length="304" mass="34482">MSLVPKIPMCPEGPHFSKLAQGYWRMEEWNMSPQQRLSFIQQHLELGITTVDHAHVYGETPCEQLFGEALKLEPALRSQIEIVSKFGIQLNRSSDTNGKVSYYDCSKESIVKSVETSLSRLNTDYLDVLLIHRFDYLMDADEIAEAFYQIKKSGKVKYLGVSNFTAQQFSLLQSRLDCPLVTNQVELNPLNFEVVEDGVLDQLQQVNTHPMAWSCLAGGQIFNEQSEQANRLRNTLMALKEELNAQSIDQVIYAWVMRVPSAPVAILGSGNINRINTAVEALKLCMSREQWYRIWVASKGHPVP</sequence>
<dbReference type="InterPro" id="IPR050523">
    <property type="entry name" value="AKR_Detox_Biosynth"/>
</dbReference>
<dbReference type="GO" id="GO:0005829">
    <property type="term" value="C:cytosol"/>
    <property type="evidence" value="ECO:0007669"/>
    <property type="project" value="TreeGrafter"/>
</dbReference>
<dbReference type="AlphaFoldDB" id="A0A545UEW4"/>
<proteinExistence type="inferred from homology"/>
<keyword evidence="7" id="KW-1185">Reference proteome</keyword>
<evidence type="ECO:0000256" key="3">
    <source>
        <dbReference type="ARBA" id="ARBA00038157"/>
    </source>
</evidence>
<evidence type="ECO:0000313" key="7">
    <source>
        <dbReference type="Proteomes" id="UP000315439"/>
    </source>
</evidence>
<dbReference type="InterPro" id="IPR036812">
    <property type="entry name" value="NAD(P)_OxRdtase_dom_sf"/>
</dbReference>
<dbReference type="Pfam" id="PF00248">
    <property type="entry name" value="Aldo_ket_red"/>
    <property type="match status" value="1"/>
</dbReference>
<evidence type="ECO:0000256" key="4">
    <source>
        <dbReference type="SAM" id="Coils"/>
    </source>
</evidence>
<evidence type="ECO:0000313" key="6">
    <source>
        <dbReference type="EMBL" id="TQV88021.1"/>
    </source>
</evidence>
<dbReference type="CDD" id="cd19092">
    <property type="entry name" value="AKR_BsYcsN_EcYdhF-like"/>
    <property type="match status" value="1"/>
</dbReference>
<feature type="coiled-coil region" evidence="4">
    <location>
        <begin position="222"/>
        <end position="249"/>
    </location>
</feature>
<dbReference type="InterPro" id="IPR023210">
    <property type="entry name" value="NADP_OxRdtase_dom"/>
</dbReference>
<dbReference type="PRINTS" id="PR00069">
    <property type="entry name" value="ALDKETRDTASE"/>
</dbReference>
<keyword evidence="1" id="KW-0521">NADP</keyword>
<protein>
    <submittedName>
        <fullName evidence="6">Oxidoreductase</fullName>
    </submittedName>
</protein>
<dbReference type="InterPro" id="IPR020471">
    <property type="entry name" value="AKR"/>
</dbReference>
<keyword evidence="2" id="KW-0560">Oxidoreductase</keyword>
<dbReference type="PANTHER" id="PTHR43364:SF1">
    <property type="entry name" value="OXIDOREDUCTASE YDHF"/>
    <property type="match status" value="1"/>
</dbReference>
<comment type="caution">
    <text evidence="6">The sequence shown here is derived from an EMBL/GenBank/DDBJ whole genome shotgun (WGS) entry which is preliminary data.</text>
</comment>
<dbReference type="PANTHER" id="PTHR43364">
    <property type="entry name" value="NADH-SPECIFIC METHYLGLYOXAL REDUCTASE-RELATED"/>
    <property type="match status" value="1"/>
</dbReference>
<comment type="similarity">
    <text evidence="3">Belongs to the aldo/keto reductase family. Aldo/keto reductase 2 subfamily.</text>
</comment>
<evidence type="ECO:0000256" key="1">
    <source>
        <dbReference type="ARBA" id="ARBA00022857"/>
    </source>
</evidence>
<dbReference type="Proteomes" id="UP000315439">
    <property type="component" value="Unassembled WGS sequence"/>
</dbReference>
<reference evidence="6 7" key="1">
    <citation type="submission" date="2019-07" db="EMBL/GenBank/DDBJ databases">
        <title>Draft genome for Aliikangiella sp. M105.</title>
        <authorList>
            <person name="Wang G."/>
        </authorList>
    </citation>
    <scope>NUCLEOTIDE SEQUENCE [LARGE SCALE GENOMIC DNA]</scope>
    <source>
        <strain evidence="6 7">M105</strain>
    </source>
</reference>
<dbReference type="GO" id="GO:0016491">
    <property type="term" value="F:oxidoreductase activity"/>
    <property type="evidence" value="ECO:0007669"/>
    <property type="project" value="UniProtKB-KW"/>
</dbReference>
<dbReference type="InterPro" id="IPR018170">
    <property type="entry name" value="Aldo/ket_reductase_CS"/>
</dbReference>
<dbReference type="FunFam" id="3.20.20.100:FF:000008">
    <property type="entry name" value="Aldo/keto reductase family oxidoreductase"/>
    <property type="match status" value="1"/>
</dbReference>
<evidence type="ECO:0000259" key="5">
    <source>
        <dbReference type="Pfam" id="PF00248"/>
    </source>
</evidence>
<organism evidence="6 7">
    <name type="scientific">Aliikangiella coralliicola</name>
    <dbReference type="NCBI Taxonomy" id="2592383"/>
    <lineage>
        <taxon>Bacteria</taxon>
        <taxon>Pseudomonadati</taxon>
        <taxon>Pseudomonadota</taxon>
        <taxon>Gammaproteobacteria</taxon>
        <taxon>Oceanospirillales</taxon>
        <taxon>Pleioneaceae</taxon>
        <taxon>Aliikangiella</taxon>
    </lineage>
</organism>
<dbReference type="EMBL" id="VIKS01000005">
    <property type="protein sequence ID" value="TQV88021.1"/>
    <property type="molecule type" value="Genomic_DNA"/>
</dbReference>
<gene>
    <name evidence="6" type="ORF">FLL46_09425</name>
</gene>
<accession>A0A545UEW4</accession>
<dbReference type="PROSITE" id="PS00062">
    <property type="entry name" value="ALDOKETO_REDUCTASE_2"/>
    <property type="match status" value="1"/>
</dbReference>